<dbReference type="eggNOG" id="KOG0987">
    <property type="taxonomic scope" value="Eukaryota"/>
</dbReference>
<reference evidence="3 4" key="1">
    <citation type="journal article" date="2012" name="BMC Genomics">
        <title>Tools to kill: Genome of one of the most destructive plant pathogenic fungi Macrophomina phaseolina.</title>
        <authorList>
            <person name="Islam M.S."/>
            <person name="Haque M.S."/>
            <person name="Islam M.M."/>
            <person name="Emdad E.M."/>
            <person name="Halim A."/>
            <person name="Hossen Q.M.M."/>
            <person name="Hossain M.Z."/>
            <person name="Ahmed B."/>
            <person name="Rahim S."/>
            <person name="Rahman M.S."/>
            <person name="Alam M.M."/>
            <person name="Hou S."/>
            <person name="Wan X."/>
            <person name="Saito J.A."/>
            <person name="Alam M."/>
        </authorList>
    </citation>
    <scope>NUCLEOTIDE SEQUENCE [LARGE SCALE GENOMIC DNA]</scope>
    <source>
        <strain evidence="3 4">MS6</strain>
    </source>
</reference>
<sequence>MRMRSCFRIAGCSTWTTVGGAKDKEVLEYAVEAFSAENSGRAREPYVRVSRGEQFSAREAPEYFAKAFPTLFPFGLGGPRQVEQTLAAFGAREGDREGVESAGIVKGKVTPERWARYVLRRHGGRFARHPIFAFLVFNMGMQWKNGAVSRATTSKRGFDEVDRIVQSLTREQLERARVELETSNRTDDADVNRLLRQLSTYGYRQPFSREERMTMRRKIKSLIMLEGIPAIWFTVNPNDQTNPINLRMATHRFWDGEGEAERLLQTMSARVSTPTRATVAGGKCGSEHGAGRSGVRGGGGEVCRQCLRGGEWEGWIGRLKWS</sequence>
<evidence type="ECO:0000259" key="2">
    <source>
        <dbReference type="Pfam" id="PF14214"/>
    </source>
</evidence>
<name>K2R9E5_MACPH</name>
<evidence type="ECO:0000313" key="4">
    <source>
        <dbReference type="Proteomes" id="UP000007129"/>
    </source>
</evidence>
<dbReference type="STRING" id="1126212.K2R9E5"/>
<organism evidence="3 4">
    <name type="scientific">Macrophomina phaseolina (strain MS6)</name>
    <name type="common">Charcoal rot fungus</name>
    <dbReference type="NCBI Taxonomy" id="1126212"/>
    <lineage>
        <taxon>Eukaryota</taxon>
        <taxon>Fungi</taxon>
        <taxon>Dikarya</taxon>
        <taxon>Ascomycota</taxon>
        <taxon>Pezizomycotina</taxon>
        <taxon>Dothideomycetes</taxon>
        <taxon>Dothideomycetes incertae sedis</taxon>
        <taxon>Botryosphaeriales</taxon>
        <taxon>Botryosphaeriaceae</taxon>
        <taxon>Macrophomina</taxon>
    </lineage>
</organism>
<dbReference type="InterPro" id="IPR025476">
    <property type="entry name" value="Helitron_helicase-like"/>
</dbReference>
<protein>
    <recommendedName>
        <fullName evidence="2">Helitron helicase-like domain-containing protein</fullName>
    </recommendedName>
</protein>
<evidence type="ECO:0000313" key="3">
    <source>
        <dbReference type="EMBL" id="EKG09487.1"/>
    </source>
</evidence>
<dbReference type="Proteomes" id="UP000007129">
    <property type="component" value="Unassembled WGS sequence"/>
</dbReference>
<feature type="domain" description="Helitron helicase-like" evidence="2">
    <location>
        <begin position="114"/>
        <end position="248"/>
    </location>
</feature>
<dbReference type="OrthoDB" id="3928844at2759"/>
<evidence type="ECO:0000256" key="1">
    <source>
        <dbReference type="SAM" id="MobiDB-lite"/>
    </source>
</evidence>
<dbReference type="HOGENOM" id="CLU_863497_0_0_1"/>
<dbReference type="VEuPathDB" id="FungiDB:MPH_13470"/>
<proteinExistence type="predicted"/>
<dbReference type="Pfam" id="PF14214">
    <property type="entry name" value="Helitron_like_N"/>
    <property type="match status" value="1"/>
</dbReference>
<dbReference type="InParanoid" id="K2R9E5"/>
<dbReference type="EMBL" id="AHHD01000643">
    <property type="protein sequence ID" value="EKG09487.1"/>
    <property type="molecule type" value="Genomic_DNA"/>
</dbReference>
<comment type="caution">
    <text evidence="3">The sequence shown here is derived from an EMBL/GenBank/DDBJ whole genome shotgun (WGS) entry which is preliminary data.</text>
</comment>
<accession>K2R9E5</accession>
<feature type="region of interest" description="Disordered" evidence="1">
    <location>
        <begin position="280"/>
        <end position="299"/>
    </location>
</feature>
<gene>
    <name evidence="3" type="ORF">MPH_13470</name>
</gene>
<dbReference type="AlphaFoldDB" id="K2R9E5"/>